<evidence type="ECO:0000313" key="2">
    <source>
        <dbReference type="Proteomes" id="UP000011776"/>
    </source>
</evidence>
<accession>M3I827</accession>
<comment type="caution">
    <text evidence="1">The sequence shown here is derived from an EMBL/GenBank/DDBJ whole genome shotgun (WGS) entry which is preliminary data.</text>
</comment>
<gene>
    <name evidence="1" type="ORF">LEP1GSC151_0174</name>
</gene>
<protein>
    <submittedName>
        <fullName evidence="1">Uncharacterized protein</fullName>
    </submittedName>
</protein>
<dbReference type="InterPro" id="IPR029044">
    <property type="entry name" value="Nucleotide-diphossugar_trans"/>
</dbReference>
<sequence>MIVVDGGSTDGSFEYLKSNLDLIKKFISEKDKGIYNAQKQRNFAF</sequence>
<reference evidence="1 2" key="1">
    <citation type="submission" date="2013-02" db="EMBL/GenBank/DDBJ databases">
        <authorList>
            <person name="Harkins D.M."/>
            <person name="Durkin A.S."/>
            <person name="Brinkac L.M."/>
            <person name="Haft D.H."/>
            <person name="Selengut J.D."/>
            <person name="Sanka R."/>
            <person name="DePew J."/>
            <person name="Purushe J."/>
            <person name="Tulsiani S.M."/>
            <person name="Graham G.C."/>
            <person name="Burns M.-A."/>
            <person name="Dohnt M.F."/>
            <person name="Smythe L.D."/>
            <person name="McKay D.B."/>
            <person name="Craig S.B."/>
            <person name="Vinetz J.M."/>
            <person name="Sutton G.G."/>
            <person name="Nierman W.C."/>
            <person name="Fouts D.E."/>
        </authorList>
    </citation>
    <scope>NUCLEOTIDE SEQUENCE [LARGE SCALE GENOMIC DNA]</scope>
    <source>
        <strain evidence="1 2">LT2186</strain>
    </source>
</reference>
<name>M3I827_LEPIR</name>
<dbReference type="EMBL" id="AFME02000158">
    <property type="protein sequence ID" value="EMG11561.1"/>
    <property type="molecule type" value="Genomic_DNA"/>
</dbReference>
<dbReference type="Proteomes" id="UP000011776">
    <property type="component" value="Unassembled WGS sequence"/>
</dbReference>
<dbReference type="AlphaFoldDB" id="M3I827"/>
<dbReference type="Gene3D" id="3.90.550.10">
    <property type="entry name" value="Spore Coat Polysaccharide Biosynthesis Protein SpsA, Chain A"/>
    <property type="match status" value="1"/>
</dbReference>
<dbReference type="BioCyc" id="LINT1001599:G11K9-5632-MONOMER"/>
<evidence type="ECO:0000313" key="1">
    <source>
        <dbReference type="EMBL" id="EMG11561.1"/>
    </source>
</evidence>
<organism evidence="1 2">
    <name type="scientific">Leptospira interrogans serovar Grippotyphosa str. LT2186</name>
    <dbReference type="NCBI Taxonomy" id="1001599"/>
    <lineage>
        <taxon>Bacteria</taxon>
        <taxon>Pseudomonadati</taxon>
        <taxon>Spirochaetota</taxon>
        <taxon>Spirochaetia</taxon>
        <taxon>Leptospirales</taxon>
        <taxon>Leptospiraceae</taxon>
        <taxon>Leptospira</taxon>
    </lineage>
</organism>
<proteinExistence type="predicted"/>